<reference evidence="2" key="1">
    <citation type="submission" date="2024-07" db="EMBL/GenBank/DDBJ databases">
        <title>Complete genome sequences of cellulolytic bacteria, Kitasatospora sp. CMC57 and Streptomyces sp. CMC78, isolated from Japanese agricultural soil.</title>
        <authorList>
            <person name="Hashimoto T."/>
            <person name="Ito M."/>
            <person name="Iwamoto M."/>
            <person name="Fukahori D."/>
            <person name="Shoda T."/>
            <person name="Sakoda M."/>
            <person name="Morohoshi T."/>
            <person name="Mitsuboshi M."/>
            <person name="Nishizawa T."/>
        </authorList>
    </citation>
    <scope>NUCLEOTIDE SEQUENCE</scope>
    <source>
        <strain evidence="2">CMC78</strain>
    </source>
</reference>
<proteinExistence type="predicted"/>
<accession>A0AB33KLD0</accession>
<evidence type="ECO:0000313" key="2">
    <source>
        <dbReference type="EMBL" id="BFP55235.1"/>
    </source>
</evidence>
<feature type="region of interest" description="Disordered" evidence="1">
    <location>
        <begin position="1"/>
        <end position="81"/>
    </location>
</feature>
<sequence length="143" mass="15810">MGERVAQGRVAHRTYERGERGQDGCGQQDGEYRRGEQKAVSPHPQKDETRHLIPQPRKHRMRTPPGVPVMLSEATGSGNRLPSHLDAIVIVMRGWNAEFRSCPVTDRRGAVRNAVRGGPDRGAQRSGTDQSAVFTIEAAAYVR</sequence>
<feature type="compositionally biased region" description="Basic and acidic residues" evidence="1">
    <location>
        <begin position="13"/>
        <end position="22"/>
    </location>
</feature>
<protein>
    <submittedName>
        <fullName evidence="2">Uncharacterized protein</fullName>
    </submittedName>
</protein>
<evidence type="ECO:0000256" key="1">
    <source>
        <dbReference type="SAM" id="MobiDB-lite"/>
    </source>
</evidence>
<dbReference type="AlphaFoldDB" id="A0AB33KLD0"/>
<name>A0AB33KLD0_9ACTN</name>
<gene>
    <name evidence="2" type="ORF">SCMC78_50420</name>
</gene>
<dbReference type="EMBL" id="AP035884">
    <property type="protein sequence ID" value="BFP55235.1"/>
    <property type="molecule type" value="Genomic_DNA"/>
</dbReference>
<organism evidence="2">
    <name type="scientific">Streptomyces sp. CMC78</name>
    <dbReference type="NCBI Taxonomy" id="3231512"/>
    <lineage>
        <taxon>Bacteria</taxon>
        <taxon>Bacillati</taxon>
        <taxon>Actinomycetota</taxon>
        <taxon>Actinomycetes</taxon>
        <taxon>Kitasatosporales</taxon>
        <taxon>Streptomycetaceae</taxon>
        <taxon>Streptomyces</taxon>
    </lineage>
</organism>
<dbReference type="KEGG" id="stcm:SCMC78_50420"/>